<keyword evidence="4" id="KW-1185">Reference proteome</keyword>
<dbReference type="InterPro" id="IPR027417">
    <property type="entry name" value="P-loop_NTPase"/>
</dbReference>
<dbReference type="OrthoDB" id="9791546at2"/>
<keyword evidence="1" id="KW-0813">Transport</keyword>
<organism evidence="3 4">
    <name type="scientific">Marininema mesophilum</name>
    <dbReference type="NCBI Taxonomy" id="1048340"/>
    <lineage>
        <taxon>Bacteria</taxon>
        <taxon>Bacillati</taxon>
        <taxon>Bacillota</taxon>
        <taxon>Bacilli</taxon>
        <taxon>Bacillales</taxon>
        <taxon>Thermoactinomycetaceae</taxon>
        <taxon>Marininema</taxon>
    </lineage>
</organism>
<name>A0A1H3D334_9BACL</name>
<dbReference type="PANTHER" id="PTHR42788:SF13">
    <property type="entry name" value="ALIPHATIC SULFONATES IMPORT ATP-BINDING PROTEIN SSUB"/>
    <property type="match status" value="1"/>
</dbReference>
<dbReference type="AlphaFoldDB" id="A0A1H3D334"/>
<evidence type="ECO:0000313" key="4">
    <source>
        <dbReference type="Proteomes" id="UP000198534"/>
    </source>
</evidence>
<keyword evidence="3" id="KW-0067">ATP-binding</keyword>
<accession>A0A1H3D334</accession>
<keyword evidence="3" id="KW-0547">Nucleotide-binding</keyword>
<proteinExistence type="predicted"/>
<dbReference type="PANTHER" id="PTHR42788">
    <property type="entry name" value="TAURINE IMPORT ATP-BINDING PROTEIN-RELATED"/>
    <property type="match status" value="1"/>
</dbReference>
<dbReference type="Gene3D" id="3.40.50.300">
    <property type="entry name" value="P-loop containing nucleotide triphosphate hydrolases"/>
    <property type="match status" value="1"/>
</dbReference>
<feature type="domain" description="ABC transporter" evidence="2">
    <location>
        <begin position="22"/>
        <end position="71"/>
    </location>
</feature>
<dbReference type="RefSeq" id="WP_143035086.1">
    <property type="nucleotide sequence ID" value="NZ_FNNQ01000035.1"/>
</dbReference>
<dbReference type="GO" id="GO:0005524">
    <property type="term" value="F:ATP binding"/>
    <property type="evidence" value="ECO:0007669"/>
    <property type="project" value="UniProtKB-KW"/>
</dbReference>
<dbReference type="SUPFAM" id="SSF52540">
    <property type="entry name" value="P-loop containing nucleoside triphosphate hydrolases"/>
    <property type="match status" value="1"/>
</dbReference>
<evidence type="ECO:0000256" key="1">
    <source>
        <dbReference type="ARBA" id="ARBA00022448"/>
    </source>
</evidence>
<dbReference type="Pfam" id="PF00005">
    <property type="entry name" value="ABC_tran"/>
    <property type="match status" value="1"/>
</dbReference>
<evidence type="ECO:0000259" key="2">
    <source>
        <dbReference type="Pfam" id="PF00005"/>
    </source>
</evidence>
<dbReference type="Proteomes" id="UP000198534">
    <property type="component" value="Unassembled WGS sequence"/>
</dbReference>
<evidence type="ECO:0000313" key="3">
    <source>
        <dbReference type="EMBL" id="SDX60164.1"/>
    </source>
</evidence>
<sequence length="74" mass="7790">MEMLQVQGLSKLYAGKVSTRALTDIQLSVEQGEFVGIMGPSGSGKTTLLNMVATVDTPTSGEVIINGKNPHTLK</sequence>
<protein>
    <submittedName>
        <fullName evidence="3">Putative ABC transport system ATP-binding protein</fullName>
    </submittedName>
</protein>
<gene>
    <name evidence="3" type="ORF">SAMN05444487_1352</name>
</gene>
<dbReference type="EMBL" id="FNNQ01000035">
    <property type="protein sequence ID" value="SDX60164.1"/>
    <property type="molecule type" value="Genomic_DNA"/>
</dbReference>
<dbReference type="InterPro" id="IPR050166">
    <property type="entry name" value="ABC_transporter_ATP-bind"/>
</dbReference>
<feature type="non-terminal residue" evidence="3">
    <location>
        <position position="74"/>
    </location>
</feature>
<dbReference type="InterPro" id="IPR003439">
    <property type="entry name" value="ABC_transporter-like_ATP-bd"/>
</dbReference>
<dbReference type="GO" id="GO:0016887">
    <property type="term" value="F:ATP hydrolysis activity"/>
    <property type="evidence" value="ECO:0007669"/>
    <property type="project" value="InterPro"/>
</dbReference>
<reference evidence="3 4" key="1">
    <citation type="submission" date="2016-10" db="EMBL/GenBank/DDBJ databases">
        <authorList>
            <person name="de Groot N.N."/>
        </authorList>
    </citation>
    <scope>NUCLEOTIDE SEQUENCE [LARGE SCALE GENOMIC DNA]</scope>
    <source>
        <strain evidence="3 4">DSM 45610</strain>
    </source>
</reference>